<feature type="compositionally biased region" description="Polar residues" evidence="1">
    <location>
        <begin position="72"/>
        <end position="95"/>
    </location>
</feature>
<feature type="compositionally biased region" description="Pro residues" evidence="1">
    <location>
        <begin position="50"/>
        <end position="70"/>
    </location>
</feature>
<evidence type="ECO:0000313" key="2">
    <source>
        <dbReference type="EMBL" id="CAI8051305.1"/>
    </source>
</evidence>
<accession>A0AA35TN21</accession>
<name>A0AA35TN21_GEOBA</name>
<evidence type="ECO:0000313" key="3">
    <source>
        <dbReference type="Proteomes" id="UP001174909"/>
    </source>
</evidence>
<sequence>MRDPHWRTQRHYGRVLHHRHGGKMTHPKESPTTSSLPSSTSSLPLTTPLRRPPAPREVPPTPETPQPKPSPFLQTTSTHALSLISHLSQTHTPFI</sequence>
<protein>
    <submittedName>
        <fullName evidence="2">Uncharacterized protein</fullName>
    </submittedName>
</protein>
<dbReference type="Proteomes" id="UP001174909">
    <property type="component" value="Unassembled WGS sequence"/>
</dbReference>
<evidence type="ECO:0000256" key="1">
    <source>
        <dbReference type="SAM" id="MobiDB-lite"/>
    </source>
</evidence>
<organism evidence="2 3">
    <name type="scientific">Geodia barretti</name>
    <name type="common">Barrett's horny sponge</name>
    <dbReference type="NCBI Taxonomy" id="519541"/>
    <lineage>
        <taxon>Eukaryota</taxon>
        <taxon>Metazoa</taxon>
        <taxon>Porifera</taxon>
        <taxon>Demospongiae</taxon>
        <taxon>Heteroscleromorpha</taxon>
        <taxon>Tetractinellida</taxon>
        <taxon>Astrophorina</taxon>
        <taxon>Geodiidae</taxon>
        <taxon>Geodia</taxon>
    </lineage>
</organism>
<feature type="compositionally biased region" description="Basic residues" evidence="1">
    <location>
        <begin position="7"/>
        <end position="25"/>
    </location>
</feature>
<proteinExistence type="predicted"/>
<gene>
    <name evidence="2" type="ORF">GBAR_LOCUS28101</name>
</gene>
<feature type="region of interest" description="Disordered" evidence="1">
    <location>
        <begin position="1"/>
        <end position="95"/>
    </location>
</feature>
<dbReference type="AlphaFoldDB" id="A0AA35TN21"/>
<reference evidence="2" key="1">
    <citation type="submission" date="2023-03" db="EMBL/GenBank/DDBJ databases">
        <authorList>
            <person name="Steffen K."/>
            <person name="Cardenas P."/>
        </authorList>
    </citation>
    <scope>NUCLEOTIDE SEQUENCE</scope>
</reference>
<feature type="compositionally biased region" description="Low complexity" evidence="1">
    <location>
        <begin position="30"/>
        <end position="49"/>
    </location>
</feature>
<keyword evidence="3" id="KW-1185">Reference proteome</keyword>
<comment type="caution">
    <text evidence="2">The sequence shown here is derived from an EMBL/GenBank/DDBJ whole genome shotgun (WGS) entry which is preliminary data.</text>
</comment>
<dbReference type="EMBL" id="CASHTH010003918">
    <property type="protein sequence ID" value="CAI8051305.1"/>
    <property type="molecule type" value="Genomic_DNA"/>
</dbReference>